<dbReference type="PANTHER" id="PTHR10846">
    <property type="entry name" value="SODIUM/POTASSIUM/CALCIUM EXCHANGER"/>
    <property type="match status" value="1"/>
</dbReference>
<protein>
    <submittedName>
        <fullName evidence="7">Ca2+/Na+ antiporter</fullName>
    </submittedName>
</protein>
<comment type="caution">
    <text evidence="7">The sequence shown here is derived from an EMBL/GenBank/DDBJ whole genome shotgun (WGS) entry which is preliminary data.</text>
</comment>
<organism evidence="7 8">
    <name type="scientific">Haloferula luteola</name>
    <dbReference type="NCBI Taxonomy" id="595692"/>
    <lineage>
        <taxon>Bacteria</taxon>
        <taxon>Pseudomonadati</taxon>
        <taxon>Verrucomicrobiota</taxon>
        <taxon>Verrucomicrobiia</taxon>
        <taxon>Verrucomicrobiales</taxon>
        <taxon>Verrucomicrobiaceae</taxon>
        <taxon>Haloferula</taxon>
    </lineage>
</organism>
<feature type="transmembrane region" description="Helical" evidence="5">
    <location>
        <begin position="103"/>
        <end position="120"/>
    </location>
</feature>
<dbReference type="Gene3D" id="1.20.1420.30">
    <property type="entry name" value="NCX, central ion-binding region"/>
    <property type="match status" value="1"/>
</dbReference>
<evidence type="ECO:0000256" key="3">
    <source>
        <dbReference type="ARBA" id="ARBA00022989"/>
    </source>
</evidence>
<dbReference type="Pfam" id="PF01699">
    <property type="entry name" value="Na_Ca_ex"/>
    <property type="match status" value="1"/>
</dbReference>
<comment type="subcellular location">
    <subcellularLocation>
        <location evidence="1">Membrane</location>
        <topology evidence="1">Multi-pass membrane protein</topology>
    </subcellularLocation>
</comment>
<dbReference type="GO" id="GO:0006874">
    <property type="term" value="P:intracellular calcium ion homeostasis"/>
    <property type="evidence" value="ECO:0007669"/>
    <property type="project" value="TreeGrafter"/>
</dbReference>
<feature type="transmembrane region" description="Helical" evidence="5">
    <location>
        <begin position="30"/>
        <end position="48"/>
    </location>
</feature>
<keyword evidence="3 5" id="KW-1133">Transmembrane helix</keyword>
<dbReference type="Proteomes" id="UP000557717">
    <property type="component" value="Unassembled WGS sequence"/>
</dbReference>
<evidence type="ECO:0000259" key="6">
    <source>
        <dbReference type="Pfam" id="PF01699"/>
    </source>
</evidence>
<feature type="transmembrane region" description="Helical" evidence="5">
    <location>
        <begin position="68"/>
        <end position="91"/>
    </location>
</feature>
<accession>A0A840V434</accession>
<reference evidence="7 8" key="1">
    <citation type="submission" date="2020-08" db="EMBL/GenBank/DDBJ databases">
        <title>Genomic Encyclopedia of Type Strains, Phase IV (KMG-IV): sequencing the most valuable type-strain genomes for metagenomic binning, comparative biology and taxonomic classification.</title>
        <authorList>
            <person name="Goeker M."/>
        </authorList>
    </citation>
    <scope>NUCLEOTIDE SEQUENCE [LARGE SCALE GENOMIC DNA]</scope>
    <source>
        <strain evidence="7 8">YC6886</strain>
    </source>
</reference>
<dbReference type="InterPro" id="IPR004837">
    <property type="entry name" value="NaCa_Exmemb"/>
</dbReference>
<dbReference type="RefSeq" id="WP_184018320.1">
    <property type="nucleotide sequence ID" value="NZ_JACHFD010000008.1"/>
</dbReference>
<dbReference type="EMBL" id="JACHFD010000008">
    <property type="protein sequence ID" value="MBB5351816.1"/>
    <property type="molecule type" value="Genomic_DNA"/>
</dbReference>
<evidence type="ECO:0000313" key="8">
    <source>
        <dbReference type="Proteomes" id="UP000557717"/>
    </source>
</evidence>
<proteinExistence type="predicted"/>
<dbReference type="InterPro" id="IPR004481">
    <property type="entry name" value="K/Na/Ca-exchanger"/>
</dbReference>
<evidence type="ECO:0000256" key="2">
    <source>
        <dbReference type="ARBA" id="ARBA00022692"/>
    </source>
</evidence>
<keyword evidence="2 5" id="KW-0812">Transmembrane</keyword>
<evidence type="ECO:0000256" key="4">
    <source>
        <dbReference type="ARBA" id="ARBA00023136"/>
    </source>
</evidence>
<evidence type="ECO:0000256" key="5">
    <source>
        <dbReference type="SAM" id="Phobius"/>
    </source>
</evidence>
<feature type="transmembrane region" description="Helical" evidence="5">
    <location>
        <begin position="6"/>
        <end position="23"/>
    </location>
</feature>
<gene>
    <name evidence="7" type="ORF">HNR46_002055</name>
</gene>
<dbReference type="InterPro" id="IPR044880">
    <property type="entry name" value="NCX_ion-bd_dom_sf"/>
</dbReference>
<feature type="domain" description="Sodium/calcium exchanger membrane region" evidence="6">
    <location>
        <begin position="5"/>
        <end position="129"/>
    </location>
</feature>
<name>A0A840V434_9BACT</name>
<keyword evidence="4 5" id="KW-0472">Membrane</keyword>
<sequence>MILPLLWTLVSFGLLFLGADWLVKGGVGLATRWGVTALVVGLTVVAYGTSSPELWVSLKAALQGQSGIAVGNVVGSNIFNIAVILGVAAMIRPVGVESNILRRDAPVMMGVTLAAVAVLWDGAVTRMEGGNVGDGQLALHRVDRPGRTACRGLRR</sequence>
<dbReference type="GO" id="GO:0008273">
    <property type="term" value="F:calcium, potassium:sodium antiporter activity"/>
    <property type="evidence" value="ECO:0007669"/>
    <property type="project" value="TreeGrafter"/>
</dbReference>
<dbReference type="PANTHER" id="PTHR10846:SF8">
    <property type="entry name" value="INNER MEMBRANE PROTEIN YRBG"/>
    <property type="match status" value="1"/>
</dbReference>
<dbReference type="GO" id="GO:0005886">
    <property type="term" value="C:plasma membrane"/>
    <property type="evidence" value="ECO:0007669"/>
    <property type="project" value="TreeGrafter"/>
</dbReference>
<evidence type="ECO:0000256" key="1">
    <source>
        <dbReference type="ARBA" id="ARBA00004141"/>
    </source>
</evidence>
<keyword evidence="8" id="KW-1185">Reference proteome</keyword>
<dbReference type="AlphaFoldDB" id="A0A840V434"/>
<dbReference type="GO" id="GO:0005262">
    <property type="term" value="F:calcium channel activity"/>
    <property type="evidence" value="ECO:0007669"/>
    <property type="project" value="TreeGrafter"/>
</dbReference>
<evidence type="ECO:0000313" key="7">
    <source>
        <dbReference type="EMBL" id="MBB5351816.1"/>
    </source>
</evidence>